<dbReference type="Gramene" id="Potri.015G106750.1.v4.1">
    <property type="protein sequence ID" value="Potri.015G106750.1.v4.1"/>
    <property type="gene ID" value="Potri.015G106750.v4.1"/>
</dbReference>
<proteinExistence type="predicted"/>
<dbReference type="AlphaFoldDB" id="A0A3N7G0Y9"/>
<gene>
    <name evidence="1" type="ORF">POPTR_015G106750</name>
</gene>
<sequence length="55" mass="6509">MISLQIQRRLQILLQQHHLARSCSTRLCICLVKLAYSFSIASWICETCSWEIKER</sequence>
<evidence type="ECO:0000313" key="1">
    <source>
        <dbReference type="EMBL" id="RQP00870.1"/>
    </source>
</evidence>
<organism evidence="1 2">
    <name type="scientific">Populus trichocarpa</name>
    <name type="common">Western balsam poplar</name>
    <name type="synonym">Populus balsamifera subsp. trichocarpa</name>
    <dbReference type="NCBI Taxonomy" id="3694"/>
    <lineage>
        <taxon>Eukaryota</taxon>
        <taxon>Viridiplantae</taxon>
        <taxon>Streptophyta</taxon>
        <taxon>Embryophyta</taxon>
        <taxon>Tracheophyta</taxon>
        <taxon>Spermatophyta</taxon>
        <taxon>Magnoliopsida</taxon>
        <taxon>eudicotyledons</taxon>
        <taxon>Gunneridae</taxon>
        <taxon>Pentapetalae</taxon>
        <taxon>rosids</taxon>
        <taxon>fabids</taxon>
        <taxon>Malpighiales</taxon>
        <taxon>Salicaceae</taxon>
        <taxon>Saliceae</taxon>
        <taxon>Populus</taxon>
    </lineage>
</organism>
<dbReference type="Proteomes" id="UP000006729">
    <property type="component" value="Chromosome 15"/>
</dbReference>
<dbReference type="InParanoid" id="A0A3N7G0Y9"/>
<protein>
    <submittedName>
        <fullName evidence="1">Uncharacterized protein</fullName>
    </submittedName>
</protein>
<name>A0A3N7G0Y9_POPTR</name>
<evidence type="ECO:0000313" key="2">
    <source>
        <dbReference type="Proteomes" id="UP000006729"/>
    </source>
</evidence>
<accession>A0A3N7G0Y9</accession>
<keyword evidence="2" id="KW-1185">Reference proteome</keyword>
<reference evidence="1 2" key="1">
    <citation type="journal article" date="2006" name="Science">
        <title>The genome of black cottonwood, Populus trichocarpa (Torr. &amp; Gray).</title>
        <authorList>
            <person name="Tuskan G.A."/>
            <person name="Difazio S."/>
            <person name="Jansson S."/>
            <person name="Bohlmann J."/>
            <person name="Grigoriev I."/>
            <person name="Hellsten U."/>
            <person name="Putnam N."/>
            <person name="Ralph S."/>
            <person name="Rombauts S."/>
            <person name="Salamov A."/>
            <person name="Schein J."/>
            <person name="Sterck L."/>
            <person name="Aerts A."/>
            <person name="Bhalerao R.R."/>
            <person name="Bhalerao R.P."/>
            <person name="Blaudez D."/>
            <person name="Boerjan W."/>
            <person name="Brun A."/>
            <person name="Brunner A."/>
            <person name="Busov V."/>
            <person name="Campbell M."/>
            <person name="Carlson J."/>
            <person name="Chalot M."/>
            <person name="Chapman J."/>
            <person name="Chen G.L."/>
            <person name="Cooper D."/>
            <person name="Coutinho P.M."/>
            <person name="Couturier J."/>
            <person name="Covert S."/>
            <person name="Cronk Q."/>
            <person name="Cunningham R."/>
            <person name="Davis J."/>
            <person name="Degroeve S."/>
            <person name="Dejardin A."/>
            <person name="Depamphilis C."/>
            <person name="Detter J."/>
            <person name="Dirks B."/>
            <person name="Dubchak I."/>
            <person name="Duplessis S."/>
            <person name="Ehlting J."/>
            <person name="Ellis B."/>
            <person name="Gendler K."/>
            <person name="Goodstein D."/>
            <person name="Gribskov M."/>
            <person name="Grimwood J."/>
            <person name="Groover A."/>
            <person name="Gunter L."/>
            <person name="Hamberger B."/>
            <person name="Heinze B."/>
            <person name="Helariutta Y."/>
            <person name="Henrissat B."/>
            <person name="Holligan D."/>
            <person name="Holt R."/>
            <person name="Huang W."/>
            <person name="Islam-Faridi N."/>
            <person name="Jones S."/>
            <person name="Jones-Rhoades M."/>
            <person name="Jorgensen R."/>
            <person name="Joshi C."/>
            <person name="Kangasjarvi J."/>
            <person name="Karlsson J."/>
            <person name="Kelleher C."/>
            <person name="Kirkpatrick R."/>
            <person name="Kirst M."/>
            <person name="Kohler A."/>
            <person name="Kalluri U."/>
            <person name="Larimer F."/>
            <person name="Leebens-Mack J."/>
            <person name="Leple J.C."/>
            <person name="Locascio P."/>
            <person name="Lou Y."/>
            <person name="Lucas S."/>
            <person name="Martin F."/>
            <person name="Montanini B."/>
            <person name="Napoli C."/>
            <person name="Nelson D.R."/>
            <person name="Nelson C."/>
            <person name="Nieminen K."/>
            <person name="Nilsson O."/>
            <person name="Pereda V."/>
            <person name="Peter G."/>
            <person name="Philippe R."/>
            <person name="Pilate G."/>
            <person name="Poliakov A."/>
            <person name="Razumovskaya J."/>
            <person name="Richardson P."/>
            <person name="Rinaldi C."/>
            <person name="Ritland K."/>
            <person name="Rouze P."/>
            <person name="Ryaboy D."/>
            <person name="Schmutz J."/>
            <person name="Schrader J."/>
            <person name="Segerman B."/>
            <person name="Shin H."/>
            <person name="Siddiqui A."/>
            <person name="Sterky F."/>
            <person name="Terry A."/>
            <person name="Tsai C.J."/>
            <person name="Uberbacher E."/>
            <person name="Unneberg P."/>
            <person name="Vahala J."/>
            <person name="Wall K."/>
            <person name="Wessler S."/>
            <person name="Yang G."/>
            <person name="Yin T."/>
            <person name="Douglas C."/>
            <person name="Marra M."/>
            <person name="Sandberg G."/>
            <person name="Van de Peer Y."/>
            <person name="Rokhsar D."/>
        </authorList>
    </citation>
    <scope>NUCLEOTIDE SEQUENCE [LARGE SCALE GENOMIC DNA]</scope>
    <source>
        <strain evidence="2">cv. Nisqually</strain>
    </source>
</reference>
<dbReference type="EMBL" id="CM009304">
    <property type="protein sequence ID" value="RQP00870.1"/>
    <property type="molecule type" value="Genomic_DNA"/>
</dbReference>